<dbReference type="AlphaFoldDB" id="A0A1B1ANH9"/>
<feature type="region of interest" description="Disordered" evidence="8">
    <location>
        <begin position="1"/>
        <end position="24"/>
    </location>
</feature>
<dbReference type="GO" id="GO:0070041">
    <property type="term" value="F:rRNA (uridine-C5-)-methyltransferase activity"/>
    <property type="evidence" value="ECO:0007669"/>
    <property type="project" value="TreeGrafter"/>
</dbReference>
<dbReference type="InterPro" id="IPR010280">
    <property type="entry name" value="U5_MeTrfase_fam"/>
</dbReference>
<name>A0A1B1ANH9_9PROT</name>
<dbReference type="Gene3D" id="2.40.50.140">
    <property type="entry name" value="Nucleic acid-binding proteins"/>
    <property type="match status" value="1"/>
</dbReference>
<keyword evidence="2 6" id="KW-0489">Methyltransferase</keyword>
<dbReference type="PROSITE" id="PS51687">
    <property type="entry name" value="SAM_MT_RNA_M5U"/>
    <property type="match status" value="1"/>
</dbReference>
<evidence type="ECO:0008006" key="11">
    <source>
        <dbReference type="Google" id="ProtNLM"/>
    </source>
</evidence>
<dbReference type="Gene3D" id="3.40.50.150">
    <property type="entry name" value="Vaccinia Virus protein VP39"/>
    <property type="match status" value="1"/>
</dbReference>
<keyword evidence="1" id="KW-0408">Iron</keyword>
<evidence type="ECO:0000313" key="10">
    <source>
        <dbReference type="Proteomes" id="UP000092498"/>
    </source>
</evidence>
<evidence type="ECO:0000256" key="7">
    <source>
        <dbReference type="PROSITE-ProRule" id="PRU10015"/>
    </source>
</evidence>
<comment type="similarity">
    <text evidence="6">Belongs to the class I-like SAM-binding methyltransferase superfamily. RNA M5U methyltransferase family.</text>
</comment>
<evidence type="ECO:0000256" key="2">
    <source>
        <dbReference type="ARBA" id="ARBA00022603"/>
    </source>
</evidence>
<dbReference type="PANTHER" id="PTHR11061:SF49">
    <property type="entry name" value="23S RRNA (URACIL(1939)-C(5))-METHYLTRANSFERASE RLMD"/>
    <property type="match status" value="1"/>
</dbReference>
<dbReference type="Gene3D" id="2.40.50.1070">
    <property type="match status" value="1"/>
</dbReference>
<evidence type="ECO:0000256" key="1">
    <source>
        <dbReference type="ARBA" id="ARBA00022485"/>
    </source>
</evidence>
<reference evidence="9 10" key="1">
    <citation type="submission" date="2015-11" db="EMBL/GenBank/DDBJ databases">
        <title>Whole-Genome Sequence of Candidatus Oderbacter manganicum from the National Park Lower Oder Valley, Germany.</title>
        <authorList>
            <person name="Braun B."/>
            <person name="Liere K."/>
            <person name="Szewzyk U."/>
        </authorList>
    </citation>
    <scope>NUCLEOTIDE SEQUENCE [LARGE SCALE GENOMIC DNA]</scope>
    <source>
        <strain evidence="9 10">OTSz_A_272</strain>
    </source>
</reference>
<dbReference type="InterPro" id="IPR030390">
    <property type="entry name" value="MeTrfase_TrmA_AS"/>
</dbReference>
<organism evidence="9 10">
    <name type="scientific">Candidatus Viadribacter manganicus</name>
    <dbReference type="NCBI Taxonomy" id="1759059"/>
    <lineage>
        <taxon>Bacteria</taxon>
        <taxon>Pseudomonadati</taxon>
        <taxon>Pseudomonadota</taxon>
        <taxon>Alphaproteobacteria</taxon>
        <taxon>Hyphomonadales</taxon>
        <taxon>Hyphomonadaceae</taxon>
        <taxon>Candidatus Viadribacter</taxon>
    </lineage>
</organism>
<evidence type="ECO:0000256" key="5">
    <source>
        <dbReference type="ARBA" id="ARBA00023014"/>
    </source>
</evidence>
<evidence type="ECO:0000256" key="6">
    <source>
        <dbReference type="PROSITE-ProRule" id="PRU01024"/>
    </source>
</evidence>
<keyword evidence="1" id="KW-0479">Metal-binding</keyword>
<evidence type="ECO:0000256" key="8">
    <source>
        <dbReference type="SAM" id="MobiDB-lite"/>
    </source>
</evidence>
<dbReference type="Proteomes" id="UP000092498">
    <property type="component" value="Chromosome"/>
</dbReference>
<evidence type="ECO:0000256" key="4">
    <source>
        <dbReference type="ARBA" id="ARBA00022691"/>
    </source>
</evidence>
<dbReference type="InterPro" id="IPR012340">
    <property type="entry name" value="NA-bd_OB-fold"/>
</dbReference>
<keyword evidence="10" id="KW-1185">Reference proteome</keyword>
<feature type="binding site" evidence="6">
    <location>
        <position position="292"/>
    </location>
    <ligand>
        <name>S-adenosyl-L-methionine</name>
        <dbReference type="ChEBI" id="CHEBI:59789"/>
    </ligand>
</feature>
<dbReference type="PROSITE" id="PS01230">
    <property type="entry name" value="TRMA_1"/>
    <property type="match status" value="1"/>
</dbReference>
<feature type="binding site" evidence="6">
    <location>
        <position position="341"/>
    </location>
    <ligand>
        <name>S-adenosyl-L-methionine</name>
        <dbReference type="ChEBI" id="CHEBI:59789"/>
    </ligand>
</feature>
<feature type="binding site" evidence="6">
    <location>
        <position position="272"/>
    </location>
    <ligand>
        <name>S-adenosyl-L-methionine</name>
        <dbReference type="ChEBI" id="CHEBI:59789"/>
    </ligand>
</feature>
<dbReference type="EMBL" id="CP013244">
    <property type="protein sequence ID" value="ANP48127.1"/>
    <property type="molecule type" value="Genomic_DNA"/>
</dbReference>
<dbReference type="STRING" id="1759059.ATE48_16580"/>
<keyword evidence="4 6" id="KW-0949">S-adenosyl-L-methionine</keyword>
<dbReference type="CDD" id="cd02440">
    <property type="entry name" value="AdoMet_MTases"/>
    <property type="match status" value="1"/>
</dbReference>
<feature type="binding site" evidence="6">
    <location>
        <position position="245"/>
    </location>
    <ligand>
        <name>S-adenosyl-L-methionine</name>
        <dbReference type="ChEBI" id="CHEBI:59789"/>
    </ligand>
</feature>
<dbReference type="KEGG" id="cbot:ATE48_16580"/>
<keyword evidence="3 6" id="KW-0808">Transferase</keyword>
<feature type="active site" description="Nucleophile" evidence="6">
    <location>
        <position position="367"/>
    </location>
</feature>
<dbReference type="Pfam" id="PF05958">
    <property type="entry name" value="tRNA_U5-meth_tr"/>
    <property type="match status" value="1"/>
</dbReference>
<dbReference type="GO" id="GO:0051539">
    <property type="term" value="F:4 iron, 4 sulfur cluster binding"/>
    <property type="evidence" value="ECO:0007669"/>
    <property type="project" value="UniProtKB-KW"/>
</dbReference>
<dbReference type="InParanoid" id="A0A1B1ANH9"/>
<dbReference type="PANTHER" id="PTHR11061">
    <property type="entry name" value="RNA M5U METHYLTRANSFERASE"/>
    <property type="match status" value="1"/>
</dbReference>
<dbReference type="SUPFAM" id="SSF53335">
    <property type="entry name" value="S-adenosyl-L-methionine-dependent methyltransferases"/>
    <property type="match status" value="1"/>
</dbReference>
<dbReference type="GO" id="GO:0070475">
    <property type="term" value="P:rRNA base methylation"/>
    <property type="evidence" value="ECO:0007669"/>
    <property type="project" value="TreeGrafter"/>
</dbReference>
<accession>A0A1B1ANH9</accession>
<gene>
    <name evidence="9" type="ORF">ATE48_16580</name>
</gene>
<keyword evidence="1" id="KW-0004">4Fe-4S</keyword>
<protein>
    <recommendedName>
        <fullName evidence="11">RNA methyltransferase</fullName>
    </recommendedName>
</protein>
<keyword evidence="5" id="KW-0411">Iron-sulfur</keyword>
<evidence type="ECO:0000256" key="3">
    <source>
        <dbReference type="ARBA" id="ARBA00022679"/>
    </source>
</evidence>
<feature type="active site" evidence="7">
    <location>
        <position position="367"/>
    </location>
</feature>
<dbReference type="FunCoup" id="A0A1B1ANH9">
    <property type="interactions" value="444"/>
</dbReference>
<evidence type="ECO:0000313" key="9">
    <source>
        <dbReference type="EMBL" id="ANP48127.1"/>
    </source>
</evidence>
<proteinExistence type="inferred from homology"/>
<dbReference type="InterPro" id="IPR029063">
    <property type="entry name" value="SAM-dependent_MTases_sf"/>
</dbReference>
<sequence length="409" mass="44168">MEISAVGSRGDSTSEGENGPIYTPYALPGEQVRARVAGGRAEVLEVLRASPERQAPACRHFGRCGGCQLQHWQDQPYLAWKREQVIDALNKRGFGGVGVEPTVPAWGEGRRRAALHAARQNNQVRIGFIERGGARLTPITQCPVLAPQLEVVVLKLAPLAELALPSRGEITMQCLLTDCGVDISIKGAGRVDLLHRAALEKLIAEANALNLARLSFEGEVIVARANPTLRMGRAVVSPPPGAFLQPTALGEETLARLTLEALQGSKRVVDLFSGIGTFALRIAEHAEVLASEGDAEMLTALKKAADGAGGALKEITTLRRDLLRTPLSTLEMKKFDGAVMDPPRSGARQQAEQIARAPIRKLAYVSCDPASFARDIKVLIEHGFTLTKITPVDQFRWSPHIELVGAFER</sequence>